<comment type="caution">
    <text evidence="1">The sequence shown here is derived from an EMBL/GenBank/DDBJ whole genome shotgun (WGS) entry which is preliminary data.</text>
</comment>
<name>A0ABV8YLT0_9ACTN</name>
<accession>A0ABV8YLT0</accession>
<dbReference type="Proteomes" id="UP001596012">
    <property type="component" value="Unassembled WGS sequence"/>
</dbReference>
<organism evidence="1 2">
    <name type="scientific">Streptomyces xiangluensis</name>
    <dbReference type="NCBI Taxonomy" id="2665720"/>
    <lineage>
        <taxon>Bacteria</taxon>
        <taxon>Bacillati</taxon>
        <taxon>Actinomycetota</taxon>
        <taxon>Actinomycetes</taxon>
        <taxon>Kitasatosporales</taxon>
        <taxon>Streptomycetaceae</taxon>
        <taxon>Streptomyces</taxon>
    </lineage>
</organism>
<evidence type="ECO:0000313" key="2">
    <source>
        <dbReference type="Proteomes" id="UP001596012"/>
    </source>
</evidence>
<sequence>MLLDLKARALARAQRRLTPVMESGETVLAADICQSATDPVQILSGHGKRVHVVLSYKALYLVQRGGHTDRLPLSEISDVVFRERPDPNDLLASAAYAMDRLSRFVTIRLWNGTTGALLPVGRRAVAMFGPELKSRVPERTVAEHRIDLGNEKGVKVVQRRSRPGSVGYDWHFAPDDGVDVDKEPVRTLFDQRMRQLMREAGDPNEDSPRA</sequence>
<dbReference type="EMBL" id="JBHSFG010000020">
    <property type="protein sequence ID" value="MFC4465261.1"/>
    <property type="molecule type" value="Genomic_DNA"/>
</dbReference>
<reference evidence="2" key="1">
    <citation type="journal article" date="2019" name="Int. J. Syst. Evol. Microbiol.">
        <title>The Global Catalogue of Microorganisms (GCM) 10K type strain sequencing project: providing services to taxonomists for standard genome sequencing and annotation.</title>
        <authorList>
            <consortium name="The Broad Institute Genomics Platform"/>
            <consortium name="The Broad Institute Genome Sequencing Center for Infectious Disease"/>
            <person name="Wu L."/>
            <person name="Ma J."/>
        </authorList>
    </citation>
    <scope>NUCLEOTIDE SEQUENCE [LARGE SCALE GENOMIC DNA]</scope>
    <source>
        <strain evidence="2">DT43</strain>
    </source>
</reference>
<proteinExistence type="predicted"/>
<protein>
    <submittedName>
        <fullName evidence="1">Uncharacterized protein</fullName>
    </submittedName>
</protein>
<gene>
    <name evidence="1" type="ORF">ACFPH6_12040</name>
</gene>
<evidence type="ECO:0000313" key="1">
    <source>
        <dbReference type="EMBL" id="MFC4465261.1"/>
    </source>
</evidence>
<dbReference type="RefSeq" id="WP_386341102.1">
    <property type="nucleotide sequence ID" value="NZ_JBHSFG010000020.1"/>
</dbReference>
<keyword evidence="2" id="KW-1185">Reference proteome</keyword>